<dbReference type="EMBL" id="BKCJ010005650">
    <property type="protein sequence ID" value="GEU67893.1"/>
    <property type="molecule type" value="Genomic_DNA"/>
</dbReference>
<feature type="region of interest" description="Disordered" evidence="1">
    <location>
        <begin position="277"/>
        <end position="298"/>
    </location>
</feature>
<name>A0A6L2M1I6_TANCI</name>
<dbReference type="AlphaFoldDB" id="A0A6L2M1I6"/>
<evidence type="ECO:0008006" key="3">
    <source>
        <dbReference type="Google" id="ProtNLM"/>
    </source>
</evidence>
<accession>A0A6L2M1I6</accession>
<gene>
    <name evidence="2" type="ORF">Tci_039871</name>
</gene>
<proteinExistence type="predicted"/>
<organism evidence="2">
    <name type="scientific">Tanacetum cinerariifolium</name>
    <name type="common">Dalmatian daisy</name>
    <name type="synonym">Chrysanthemum cinerariifolium</name>
    <dbReference type="NCBI Taxonomy" id="118510"/>
    <lineage>
        <taxon>Eukaryota</taxon>
        <taxon>Viridiplantae</taxon>
        <taxon>Streptophyta</taxon>
        <taxon>Embryophyta</taxon>
        <taxon>Tracheophyta</taxon>
        <taxon>Spermatophyta</taxon>
        <taxon>Magnoliopsida</taxon>
        <taxon>eudicotyledons</taxon>
        <taxon>Gunneridae</taxon>
        <taxon>Pentapetalae</taxon>
        <taxon>asterids</taxon>
        <taxon>campanulids</taxon>
        <taxon>Asterales</taxon>
        <taxon>Asteraceae</taxon>
        <taxon>Asteroideae</taxon>
        <taxon>Anthemideae</taxon>
        <taxon>Anthemidinae</taxon>
        <taxon>Tanacetum</taxon>
    </lineage>
</organism>
<evidence type="ECO:0000256" key="1">
    <source>
        <dbReference type="SAM" id="MobiDB-lite"/>
    </source>
</evidence>
<comment type="caution">
    <text evidence="2">The sequence shown here is derived from an EMBL/GenBank/DDBJ whole genome shotgun (WGS) entry which is preliminary data.</text>
</comment>
<reference evidence="2" key="1">
    <citation type="journal article" date="2019" name="Sci. Rep.">
        <title>Draft genome of Tanacetum cinerariifolium, the natural source of mosquito coil.</title>
        <authorList>
            <person name="Yamashiro T."/>
            <person name="Shiraishi A."/>
            <person name="Satake H."/>
            <person name="Nakayama K."/>
        </authorList>
    </citation>
    <scope>NUCLEOTIDE SEQUENCE</scope>
</reference>
<feature type="compositionally biased region" description="Basic and acidic residues" evidence="1">
    <location>
        <begin position="277"/>
        <end position="293"/>
    </location>
</feature>
<protein>
    <recommendedName>
        <fullName evidence="3">Integrase, catalytic region, zinc finger, CCHC-type, peptidase aspartic, catalytic</fullName>
    </recommendedName>
</protein>
<sequence length="484" mass="54172">MLAEAQEAEQMLDEEQLVFLADLGIPASQAQTIIPHNAAFHTEDLDTYDSDCDDLSTAQAVLMDNIFNYGSKVITEDLKAQIQDKVFVITSLKNYLRKLKGKANVDNATQIPSATTVAPGMFKLDLEPLAPKLVHNREFHINYLKHTQEQADILRGIVDQPKSKQPLDNALDFASKHAKRIQELLAYVQDTCPSAIKLKPNHTWGFIAIDIPSSSSLVMTGTVRFENDQIARIVGYGDFHLGNVIISRDAPSTSIPSSQEQEHSLIIYQGFKESPKTPTFHDDPLNESPHEDSTSQGSSWNVRQIYTSFEHLRRWTKDHLIANTTKDPSRSVSKRKQLKTVPIPVTPRSINHEKYTLVIVNEYSRILPAELKRNITDPSVAITDSSATDYDSADEFFVCSTPLSLLKKLDGAEPISGPKTIKSILRIISLERVINLRNPHHAFKRCEACGSSTHTITNHNDIEWFKRGEALQAIKAEALKSTRA</sequence>
<evidence type="ECO:0000313" key="2">
    <source>
        <dbReference type="EMBL" id="GEU67893.1"/>
    </source>
</evidence>